<evidence type="ECO:0000313" key="1">
    <source>
        <dbReference type="EMBL" id="VDD77348.1"/>
    </source>
</evidence>
<keyword evidence="2" id="KW-1185">Reference proteome</keyword>
<name>A0A0R3U8W8_MESCO</name>
<sequence>MLILLCNRLFGGGGGGGGTTSSGRRFTHHRANNSRHHWSMIGRGAWQVWFTPGDGRSLDTHLRAMDHSRGTSHPGARACVTTSWCVPGREITQWLTDSSLSFPASKWNSFQACRCC</sequence>
<evidence type="ECO:0000313" key="2">
    <source>
        <dbReference type="Proteomes" id="UP000267029"/>
    </source>
</evidence>
<accession>A0A0R3U8W8</accession>
<dbReference type="Proteomes" id="UP000267029">
    <property type="component" value="Unassembled WGS sequence"/>
</dbReference>
<proteinExistence type="predicted"/>
<dbReference type="EMBL" id="UXSR01000741">
    <property type="protein sequence ID" value="VDD77348.1"/>
    <property type="molecule type" value="Genomic_DNA"/>
</dbReference>
<reference evidence="3" key="1">
    <citation type="submission" date="2017-02" db="UniProtKB">
        <authorList>
            <consortium name="WormBaseParasite"/>
        </authorList>
    </citation>
    <scope>IDENTIFICATION</scope>
</reference>
<dbReference type="AlphaFoldDB" id="A0A0R3U8W8"/>
<organism evidence="3">
    <name type="scientific">Mesocestoides corti</name>
    <name type="common">Flatworm</name>
    <dbReference type="NCBI Taxonomy" id="53468"/>
    <lineage>
        <taxon>Eukaryota</taxon>
        <taxon>Metazoa</taxon>
        <taxon>Spiralia</taxon>
        <taxon>Lophotrochozoa</taxon>
        <taxon>Platyhelminthes</taxon>
        <taxon>Cestoda</taxon>
        <taxon>Eucestoda</taxon>
        <taxon>Cyclophyllidea</taxon>
        <taxon>Mesocestoididae</taxon>
        <taxon>Mesocestoides</taxon>
    </lineage>
</organism>
<protein>
    <submittedName>
        <fullName evidence="3">Secreted protein</fullName>
    </submittedName>
</protein>
<reference evidence="1 2" key="2">
    <citation type="submission" date="2018-10" db="EMBL/GenBank/DDBJ databases">
        <authorList>
            <consortium name="Pathogen Informatics"/>
        </authorList>
    </citation>
    <scope>NUCLEOTIDE SEQUENCE [LARGE SCALE GENOMIC DNA]</scope>
</reference>
<dbReference type="WBParaSite" id="MCOS_0000335001-mRNA-1">
    <property type="protein sequence ID" value="MCOS_0000335001-mRNA-1"/>
    <property type="gene ID" value="MCOS_0000335001"/>
</dbReference>
<evidence type="ECO:0000313" key="3">
    <source>
        <dbReference type="WBParaSite" id="MCOS_0000335001-mRNA-1"/>
    </source>
</evidence>
<gene>
    <name evidence="1" type="ORF">MCOS_LOCUS3351</name>
</gene>